<feature type="domain" description="SusD-like N-terminal" evidence="7">
    <location>
        <begin position="101"/>
        <end position="230"/>
    </location>
</feature>
<dbReference type="InterPro" id="IPR033985">
    <property type="entry name" value="SusD-like_N"/>
</dbReference>
<evidence type="ECO:0000256" key="4">
    <source>
        <dbReference type="ARBA" id="ARBA00023136"/>
    </source>
</evidence>
<dbReference type="OrthoDB" id="5694214at2"/>
<evidence type="ECO:0000256" key="1">
    <source>
        <dbReference type="ARBA" id="ARBA00004442"/>
    </source>
</evidence>
<keyword evidence="4" id="KW-0472">Membrane</keyword>
<proteinExistence type="inferred from homology"/>
<dbReference type="AlphaFoldDB" id="C6Y306"/>
<dbReference type="Pfam" id="PF07980">
    <property type="entry name" value="SusD_RagB"/>
    <property type="match status" value="1"/>
</dbReference>
<dbReference type="EMBL" id="CP001681">
    <property type="protein sequence ID" value="ACU03219.1"/>
    <property type="molecule type" value="Genomic_DNA"/>
</dbReference>
<evidence type="ECO:0000256" key="3">
    <source>
        <dbReference type="ARBA" id="ARBA00022729"/>
    </source>
</evidence>
<keyword evidence="3" id="KW-0732">Signal</keyword>
<sequence>MKALTITLQLALTISLISSCSKDTLNESSPNILLADNLYKDKAGFDAGLNGLYDEARRSRSGSTYGGSTNLMLEPAFIGVDNAYGNYEDTYEKVFNSWGANNNASVIHYRYVWSWLYETINAANTIINRAGQPNSLTETEKNQVLAEARFFRGWAYRHLIYLWGDVPLTLEESSGTNIRTDWQRTPVAEVRAAIEADWLFAEQFLPELSAANPGKVLKGAVQHYLAELYLAEGKNDKARDYALKVTTNPNYKLVTTRFGVNAAKPGTAFTDLFVDGNANRSAGNTEALWVLQNELNVAGGEGNNIMRRYWVNRYYSIAVSGTDGKSKNPFAVSADYGGRGIGRLSPTKFALTLYDANDDRGSDYAWRFSYAINNPAGIPVGKNLGDVIQLDRTSNEKVTNPNWPSTRKWDYVSPQDVTVDRQYNDQMMVRSAETFLILAEAYLKLGATDLAKDAINALRTRAHAAQVNASQVTLDFILDERSRELFSEEERRYTLLRTGKWLERVKLYNKIAGPVVQARDLLLPIPQNVIDANLTSKMAQNKDY</sequence>
<dbReference type="GO" id="GO:0009279">
    <property type="term" value="C:cell outer membrane"/>
    <property type="evidence" value="ECO:0007669"/>
    <property type="project" value="UniProtKB-SubCell"/>
</dbReference>
<dbReference type="InterPro" id="IPR012944">
    <property type="entry name" value="SusD_RagB_dom"/>
</dbReference>
<organism evidence="8 9">
    <name type="scientific">Pedobacter heparinus (strain ATCC 13125 / DSM 2366 / CIP 104194 / JCM 7457 / NBRC 12017 / NCIMB 9290 / NRRL B-14731 / HIM 762-3)</name>
    <dbReference type="NCBI Taxonomy" id="485917"/>
    <lineage>
        <taxon>Bacteria</taxon>
        <taxon>Pseudomonadati</taxon>
        <taxon>Bacteroidota</taxon>
        <taxon>Sphingobacteriia</taxon>
        <taxon>Sphingobacteriales</taxon>
        <taxon>Sphingobacteriaceae</taxon>
        <taxon>Pedobacter</taxon>
    </lineage>
</organism>
<dbReference type="Pfam" id="PF14322">
    <property type="entry name" value="SusD-like_3"/>
    <property type="match status" value="1"/>
</dbReference>
<evidence type="ECO:0000259" key="7">
    <source>
        <dbReference type="Pfam" id="PF14322"/>
    </source>
</evidence>
<dbReference type="STRING" id="485917.Phep_0998"/>
<evidence type="ECO:0000256" key="5">
    <source>
        <dbReference type="ARBA" id="ARBA00023237"/>
    </source>
</evidence>
<dbReference type="PROSITE" id="PS51257">
    <property type="entry name" value="PROKAR_LIPOPROTEIN"/>
    <property type="match status" value="1"/>
</dbReference>
<evidence type="ECO:0000313" key="9">
    <source>
        <dbReference type="Proteomes" id="UP000000852"/>
    </source>
</evidence>
<feature type="domain" description="RagB/SusD" evidence="6">
    <location>
        <begin position="389"/>
        <end position="544"/>
    </location>
</feature>
<name>C6Y306_PEDHD</name>
<dbReference type="InterPro" id="IPR011990">
    <property type="entry name" value="TPR-like_helical_dom_sf"/>
</dbReference>
<dbReference type="Proteomes" id="UP000000852">
    <property type="component" value="Chromosome"/>
</dbReference>
<gene>
    <name evidence="8" type="ordered locus">Phep_0998</name>
</gene>
<dbReference type="HOGENOM" id="CLU_015553_1_4_10"/>
<evidence type="ECO:0000256" key="2">
    <source>
        <dbReference type="ARBA" id="ARBA00006275"/>
    </source>
</evidence>
<keyword evidence="5" id="KW-0998">Cell outer membrane</keyword>
<evidence type="ECO:0000313" key="8">
    <source>
        <dbReference type="EMBL" id="ACU03219.1"/>
    </source>
</evidence>
<evidence type="ECO:0000259" key="6">
    <source>
        <dbReference type="Pfam" id="PF07980"/>
    </source>
</evidence>
<comment type="subcellular location">
    <subcellularLocation>
        <location evidence="1">Cell outer membrane</location>
    </subcellularLocation>
</comment>
<dbReference type="KEGG" id="phe:Phep_0998"/>
<reference evidence="8 9" key="1">
    <citation type="journal article" date="2009" name="Stand. Genomic Sci.">
        <title>Complete genome sequence of Pedobacter heparinus type strain (HIM 762-3).</title>
        <authorList>
            <person name="Han C."/>
            <person name="Spring S."/>
            <person name="Lapidus A."/>
            <person name="Del Rio T.G."/>
            <person name="Tice H."/>
            <person name="Copeland A."/>
            <person name="Cheng J.F."/>
            <person name="Lucas S."/>
            <person name="Chen F."/>
            <person name="Nolan M."/>
            <person name="Bruce D."/>
            <person name="Goodwin L."/>
            <person name="Pitluck S."/>
            <person name="Ivanova N."/>
            <person name="Mavromatis K."/>
            <person name="Mikhailova N."/>
            <person name="Pati A."/>
            <person name="Chen A."/>
            <person name="Palaniappan K."/>
            <person name="Land M."/>
            <person name="Hauser L."/>
            <person name="Chang Y.J."/>
            <person name="Jeffries C.C."/>
            <person name="Saunders E."/>
            <person name="Chertkov O."/>
            <person name="Brettin T."/>
            <person name="Goker M."/>
            <person name="Rohde M."/>
            <person name="Bristow J."/>
            <person name="Eisen J.A."/>
            <person name="Markowitz V."/>
            <person name="Hugenholtz P."/>
            <person name="Kyrpides N.C."/>
            <person name="Klenk H.P."/>
            <person name="Detter J.C."/>
        </authorList>
    </citation>
    <scope>NUCLEOTIDE SEQUENCE [LARGE SCALE GENOMIC DNA]</scope>
    <source>
        <strain evidence="9">ATCC 13125 / DSM 2366 / CIP 104194 / JCM 7457 / NBRC 12017 / NCIMB 9290 / NRRL B-14731 / HIM 762-3</strain>
    </source>
</reference>
<dbReference type="RefSeq" id="WP_012781163.1">
    <property type="nucleotide sequence ID" value="NC_013061.1"/>
</dbReference>
<dbReference type="SUPFAM" id="SSF48452">
    <property type="entry name" value="TPR-like"/>
    <property type="match status" value="1"/>
</dbReference>
<protein>
    <submittedName>
        <fullName evidence="8">RagB/SusD domain protein</fullName>
    </submittedName>
</protein>
<keyword evidence="9" id="KW-1185">Reference proteome</keyword>
<dbReference type="Gene3D" id="1.25.40.390">
    <property type="match status" value="1"/>
</dbReference>
<accession>C6Y306</accession>
<comment type="similarity">
    <text evidence="2">Belongs to the SusD family.</text>
</comment>
<dbReference type="eggNOG" id="COG1395">
    <property type="taxonomic scope" value="Bacteria"/>
</dbReference>